<reference evidence="1 2" key="1">
    <citation type="submission" date="2019-02" db="EMBL/GenBank/DDBJ databases">
        <title>Deep-cultivation of Planctomycetes and their phenomic and genomic characterization uncovers novel biology.</title>
        <authorList>
            <person name="Wiegand S."/>
            <person name="Jogler M."/>
            <person name="Boedeker C."/>
            <person name="Pinto D."/>
            <person name="Vollmers J."/>
            <person name="Rivas-Marin E."/>
            <person name="Kohn T."/>
            <person name="Peeters S.H."/>
            <person name="Heuer A."/>
            <person name="Rast P."/>
            <person name="Oberbeckmann S."/>
            <person name="Bunk B."/>
            <person name="Jeske O."/>
            <person name="Meyerdierks A."/>
            <person name="Storesund J.E."/>
            <person name="Kallscheuer N."/>
            <person name="Luecker S."/>
            <person name="Lage O.M."/>
            <person name="Pohl T."/>
            <person name="Merkel B.J."/>
            <person name="Hornburger P."/>
            <person name="Mueller R.-W."/>
            <person name="Bruemmer F."/>
            <person name="Labrenz M."/>
            <person name="Spormann A.M."/>
            <person name="Op Den Camp H."/>
            <person name="Overmann J."/>
            <person name="Amann R."/>
            <person name="Jetten M.S.M."/>
            <person name="Mascher T."/>
            <person name="Medema M.H."/>
            <person name="Devos D.P."/>
            <person name="Kaster A.-K."/>
            <person name="Ovreas L."/>
            <person name="Rohde M."/>
            <person name="Galperin M.Y."/>
            <person name="Jogler C."/>
        </authorList>
    </citation>
    <scope>NUCLEOTIDE SEQUENCE [LARGE SCALE GENOMIC DNA]</scope>
    <source>
        <strain evidence="1 2">Poly41</strain>
    </source>
</reference>
<comment type="caution">
    <text evidence="1">The sequence shown here is derived from an EMBL/GenBank/DDBJ whole genome shotgun (WGS) entry which is preliminary data.</text>
</comment>
<proteinExistence type="predicted"/>
<dbReference type="AlphaFoldDB" id="A0A5C6DT07"/>
<dbReference type="Proteomes" id="UP000319143">
    <property type="component" value="Unassembled WGS sequence"/>
</dbReference>
<dbReference type="EMBL" id="SJPV01000003">
    <property type="protein sequence ID" value="TWU39812.1"/>
    <property type="molecule type" value="Genomic_DNA"/>
</dbReference>
<keyword evidence="2" id="KW-1185">Reference proteome</keyword>
<accession>A0A5C6DT07</accession>
<gene>
    <name evidence="1" type="ORF">Poly41_26680</name>
</gene>
<name>A0A5C6DT07_9BACT</name>
<organism evidence="1 2">
    <name type="scientific">Novipirellula artificiosorum</name>
    <dbReference type="NCBI Taxonomy" id="2528016"/>
    <lineage>
        <taxon>Bacteria</taxon>
        <taxon>Pseudomonadati</taxon>
        <taxon>Planctomycetota</taxon>
        <taxon>Planctomycetia</taxon>
        <taxon>Pirellulales</taxon>
        <taxon>Pirellulaceae</taxon>
        <taxon>Novipirellula</taxon>
    </lineage>
</organism>
<sequence length="43" mass="4503">MPKTNRRDFLNNVAIVSACTLSGMSYGGQTKSGSPTELVGASR</sequence>
<protein>
    <recommendedName>
        <fullName evidence="3">Twin-arginine translocation signal domain-containing protein</fullName>
    </recommendedName>
</protein>
<evidence type="ECO:0000313" key="2">
    <source>
        <dbReference type="Proteomes" id="UP000319143"/>
    </source>
</evidence>
<dbReference type="PROSITE" id="PS51257">
    <property type="entry name" value="PROKAR_LIPOPROTEIN"/>
    <property type="match status" value="1"/>
</dbReference>
<evidence type="ECO:0000313" key="1">
    <source>
        <dbReference type="EMBL" id="TWU39812.1"/>
    </source>
</evidence>
<evidence type="ECO:0008006" key="3">
    <source>
        <dbReference type="Google" id="ProtNLM"/>
    </source>
</evidence>